<evidence type="ECO:0000256" key="1">
    <source>
        <dbReference type="ARBA" id="ARBA00022679"/>
    </source>
</evidence>
<dbReference type="GO" id="GO:0007169">
    <property type="term" value="P:cell surface receptor protein tyrosine kinase signaling pathway"/>
    <property type="evidence" value="ECO:0007669"/>
    <property type="project" value="TreeGrafter"/>
</dbReference>
<keyword evidence="8" id="KW-0479">Metal-binding</keyword>
<dbReference type="InterPro" id="IPR011009">
    <property type="entry name" value="Kinase-like_dom_sf"/>
</dbReference>
<dbReference type="GO" id="GO:0005886">
    <property type="term" value="C:plasma membrane"/>
    <property type="evidence" value="ECO:0007669"/>
    <property type="project" value="TreeGrafter"/>
</dbReference>
<dbReference type="PANTHER" id="PTHR24416:SF564">
    <property type="entry name" value="MACROPHAGE-STIMULATING PROTEIN RECEPTOR"/>
    <property type="match status" value="1"/>
</dbReference>
<evidence type="ECO:0000256" key="7">
    <source>
        <dbReference type="PIRSR" id="PIRSR000615-2"/>
    </source>
</evidence>
<keyword evidence="5" id="KW-0829">Tyrosine-protein kinase</keyword>
<gene>
    <name evidence="11" type="ORF">GBAR_LOCUS29979</name>
</gene>
<evidence type="ECO:0000256" key="6">
    <source>
        <dbReference type="PIRSR" id="PIRSR000615-1"/>
    </source>
</evidence>
<dbReference type="PRINTS" id="PR00109">
    <property type="entry name" value="TYRKINASE"/>
</dbReference>
<dbReference type="Pfam" id="PF07714">
    <property type="entry name" value="PK_Tyr_Ser-Thr"/>
    <property type="match status" value="1"/>
</dbReference>
<dbReference type="GO" id="GO:0046872">
    <property type="term" value="F:metal ion binding"/>
    <property type="evidence" value="ECO:0007669"/>
    <property type="project" value="UniProtKB-KW"/>
</dbReference>
<dbReference type="GO" id="GO:0004714">
    <property type="term" value="F:transmembrane receptor protein tyrosine kinase activity"/>
    <property type="evidence" value="ECO:0007669"/>
    <property type="project" value="TreeGrafter"/>
</dbReference>
<evidence type="ECO:0000313" key="12">
    <source>
        <dbReference type="Proteomes" id="UP001174909"/>
    </source>
</evidence>
<dbReference type="InterPro" id="IPR008266">
    <property type="entry name" value="Tyr_kinase_AS"/>
</dbReference>
<dbReference type="SUPFAM" id="SSF56112">
    <property type="entry name" value="Protein kinase-like (PK-like)"/>
    <property type="match status" value="1"/>
</dbReference>
<keyword evidence="1" id="KW-0808">Transferase</keyword>
<accession>A0AA35XKX2</accession>
<keyword evidence="2 7" id="KW-0547">Nucleotide-binding</keyword>
<keyword evidence="3 11" id="KW-0418">Kinase</keyword>
<evidence type="ECO:0000256" key="9">
    <source>
        <dbReference type="SAM" id="MobiDB-lite"/>
    </source>
</evidence>
<dbReference type="PROSITE" id="PS00109">
    <property type="entry name" value="PROTEIN_KINASE_TYR"/>
    <property type="match status" value="1"/>
</dbReference>
<dbReference type="PROSITE" id="PS50011">
    <property type="entry name" value="PROTEIN_KINASE_DOM"/>
    <property type="match status" value="1"/>
</dbReference>
<dbReference type="SMART" id="SM00219">
    <property type="entry name" value="TyrKc"/>
    <property type="match status" value="1"/>
</dbReference>
<evidence type="ECO:0000256" key="8">
    <source>
        <dbReference type="PIRSR" id="PIRSR000615-3"/>
    </source>
</evidence>
<evidence type="ECO:0000256" key="3">
    <source>
        <dbReference type="ARBA" id="ARBA00022777"/>
    </source>
</evidence>
<evidence type="ECO:0000256" key="4">
    <source>
        <dbReference type="ARBA" id="ARBA00022840"/>
    </source>
</evidence>
<feature type="binding site" evidence="8">
    <location>
        <position position="104"/>
    </location>
    <ligand>
        <name>Mg(2+)</name>
        <dbReference type="ChEBI" id="CHEBI:18420"/>
    </ligand>
</feature>
<evidence type="ECO:0000259" key="10">
    <source>
        <dbReference type="PROSITE" id="PS50011"/>
    </source>
</evidence>
<dbReference type="InterPro" id="IPR020635">
    <property type="entry name" value="Tyr_kinase_cat_dom"/>
</dbReference>
<dbReference type="InterPro" id="IPR050122">
    <property type="entry name" value="RTK"/>
</dbReference>
<sequence length="276" mass="31317">MLSFRHINIMSLIGVCIDGEMLLLIMPFMSNGSVLEYVRKHKDRLFITGELLRVELQPASAALLRICLHIAQGMEYLSRNKFVHRDLAARNCMIDGEGVIKVADFGLTEDMYCTNYFRRRKSETGHEEKVPVRWMAPESIEDSVYTQATDVWSYGVTMWEIFTCGRVPYAGIHAMGLLKQLKRGERLEKPDNKACHDDIYDVMFSCWKLEAGGRPKFSDLVVTVNDLLERDAGYLELSRFPTLTVATTTPPPPSPADHPLAELAVSEPDMDNDLRV</sequence>
<dbReference type="Gene3D" id="1.10.510.10">
    <property type="entry name" value="Transferase(Phosphotransferase) domain 1"/>
    <property type="match status" value="1"/>
</dbReference>
<dbReference type="PANTHER" id="PTHR24416">
    <property type="entry name" value="TYROSINE-PROTEIN KINASE RECEPTOR"/>
    <property type="match status" value="1"/>
</dbReference>
<reference evidence="11" key="1">
    <citation type="submission" date="2023-03" db="EMBL/GenBank/DDBJ databases">
        <authorList>
            <person name="Steffen K."/>
            <person name="Cardenas P."/>
        </authorList>
    </citation>
    <scope>NUCLEOTIDE SEQUENCE</scope>
</reference>
<dbReference type="AlphaFoldDB" id="A0AA35XKX2"/>
<dbReference type="GO" id="GO:0006909">
    <property type="term" value="P:phagocytosis"/>
    <property type="evidence" value="ECO:0007669"/>
    <property type="project" value="TreeGrafter"/>
</dbReference>
<dbReference type="GO" id="GO:0016477">
    <property type="term" value="P:cell migration"/>
    <property type="evidence" value="ECO:0007669"/>
    <property type="project" value="TreeGrafter"/>
</dbReference>
<organism evidence="11 12">
    <name type="scientific">Geodia barretti</name>
    <name type="common">Barrett's horny sponge</name>
    <dbReference type="NCBI Taxonomy" id="519541"/>
    <lineage>
        <taxon>Eukaryota</taxon>
        <taxon>Metazoa</taxon>
        <taxon>Porifera</taxon>
        <taxon>Demospongiae</taxon>
        <taxon>Heteroscleromorpha</taxon>
        <taxon>Tetractinellida</taxon>
        <taxon>Astrophorina</taxon>
        <taxon>Geodiidae</taxon>
        <taxon>Geodia</taxon>
    </lineage>
</organism>
<dbReference type="EMBL" id="CASHTH010004226">
    <property type="protein sequence ID" value="CAI8054942.1"/>
    <property type="molecule type" value="Genomic_DNA"/>
</dbReference>
<dbReference type="InterPro" id="IPR001245">
    <property type="entry name" value="Ser-Thr/Tyr_kinase_cat_dom"/>
</dbReference>
<feature type="region of interest" description="Disordered" evidence="9">
    <location>
        <begin position="245"/>
        <end position="276"/>
    </location>
</feature>
<feature type="binding site" evidence="7">
    <location>
        <position position="90"/>
    </location>
    <ligand>
        <name>ATP</name>
        <dbReference type="ChEBI" id="CHEBI:30616"/>
    </ligand>
</feature>
<dbReference type="GO" id="GO:0043235">
    <property type="term" value="C:receptor complex"/>
    <property type="evidence" value="ECO:0007669"/>
    <property type="project" value="TreeGrafter"/>
</dbReference>
<comment type="caution">
    <text evidence="11">The sequence shown here is derived from an EMBL/GenBank/DDBJ whole genome shotgun (WGS) entry which is preliminary data.</text>
</comment>
<dbReference type="Proteomes" id="UP001174909">
    <property type="component" value="Unassembled WGS sequence"/>
</dbReference>
<name>A0AA35XKX2_GEOBA</name>
<evidence type="ECO:0000256" key="5">
    <source>
        <dbReference type="ARBA" id="ARBA00023137"/>
    </source>
</evidence>
<dbReference type="InterPro" id="IPR000719">
    <property type="entry name" value="Prot_kinase_dom"/>
</dbReference>
<keyword evidence="4 7" id="KW-0067">ATP-binding</keyword>
<feature type="binding site" evidence="8">
    <location>
        <position position="91"/>
    </location>
    <ligand>
        <name>Mg(2+)</name>
        <dbReference type="ChEBI" id="CHEBI:18420"/>
    </ligand>
</feature>
<dbReference type="FunFam" id="1.10.510.10:FF:000554">
    <property type="entry name" value="Predicted protein"/>
    <property type="match status" value="1"/>
</dbReference>
<feature type="active site" description="Proton acceptor" evidence="6">
    <location>
        <position position="86"/>
    </location>
</feature>
<keyword evidence="12" id="KW-1185">Reference proteome</keyword>
<feature type="domain" description="Protein kinase" evidence="10">
    <location>
        <begin position="1"/>
        <end position="228"/>
    </location>
</feature>
<proteinExistence type="predicted"/>
<dbReference type="GO" id="GO:0005524">
    <property type="term" value="F:ATP binding"/>
    <property type="evidence" value="ECO:0007669"/>
    <property type="project" value="UniProtKB-KW"/>
</dbReference>
<keyword evidence="8" id="KW-0460">Magnesium</keyword>
<dbReference type="CDD" id="cd00192">
    <property type="entry name" value="PTKc"/>
    <property type="match status" value="1"/>
</dbReference>
<evidence type="ECO:0000256" key="2">
    <source>
        <dbReference type="ARBA" id="ARBA00022741"/>
    </source>
</evidence>
<protein>
    <submittedName>
        <fullName evidence="11">Tyrosine-protein kinase transforming protein RYK</fullName>
    </submittedName>
</protein>
<dbReference type="PIRSF" id="PIRSF000615">
    <property type="entry name" value="TyrPK_CSF1-R"/>
    <property type="match status" value="1"/>
</dbReference>
<evidence type="ECO:0000313" key="11">
    <source>
        <dbReference type="EMBL" id="CAI8054942.1"/>
    </source>
</evidence>